<dbReference type="EMBL" id="CP003843">
    <property type="protein sequence ID" value="AFS82232.1"/>
    <property type="molecule type" value="Genomic_DNA"/>
</dbReference>
<name>K0BAW8_9ARCH</name>
<dbReference type="PATRIC" id="fig|1229909.8.peg.446"/>
<evidence type="ECO:0000313" key="2">
    <source>
        <dbReference type="Proteomes" id="UP000006100"/>
    </source>
</evidence>
<gene>
    <name evidence="1" type="ORF">NSED_02110</name>
</gene>
<keyword evidence="2" id="KW-1185">Reference proteome</keyword>
<protein>
    <submittedName>
        <fullName evidence="1">Uncharacterized protein</fullName>
    </submittedName>
</protein>
<dbReference type="Proteomes" id="UP000006100">
    <property type="component" value="Chromosome"/>
</dbReference>
<dbReference type="AlphaFoldDB" id="K0BAW8"/>
<dbReference type="HOGENOM" id="CLU_2662132_0_0_2"/>
<sequence>MASFARIAVHSLIWRKIMMSEHSCRSVCGYYDANAEFRNSGNNTFKKYCKICDLELISKYSSCPCCHKSFEEIGV</sequence>
<organism evidence="1 2">
    <name type="scientific">Candidatus Nitrosopumilus sediminis</name>
    <dbReference type="NCBI Taxonomy" id="1229909"/>
    <lineage>
        <taxon>Archaea</taxon>
        <taxon>Nitrososphaerota</taxon>
        <taxon>Nitrososphaeria</taxon>
        <taxon>Nitrosopumilales</taxon>
        <taxon>Nitrosopumilaceae</taxon>
        <taxon>Nitrosopumilus</taxon>
    </lineage>
</organism>
<proteinExistence type="predicted"/>
<reference evidence="1 2" key="1">
    <citation type="journal article" date="2012" name="J. Bacteriol.">
        <title>Draft Genome Sequence of an Ammonia-Oxidizing Archaeon, "Candidatus Nitrosopumilus sediminis" AR2, from Svalbard in the Arctic Circle.</title>
        <authorList>
            <person name="Park S.J."/>
            <person name="Kim J.G."/>
            <person name="Jung M.Y."/>
            <person name="Kim S.J."/>
            <person name="Cha I.T."/>
            <person name="Ghai R."/>
            <person name="Martin-Cuadrado A.B."/>
            <person name="Rodriguez-Valera F."/>
            <person name="Rhee S.K."/>
        </authorList>
    </citation>
    <scope>NUCLEOTIDE SEQUENCE [LARGE SCALE GENOMIC DNA]</scope>
    <source>
        <strain evidence="1 2">AR2</strain>
    </source>
</reference>
<evidence type="ECO:0000313" key="1">
    <source>
        <dbReference type="EMBL" id="AFS82232.1"/>
    </source>
</evidence>
<accession>K0BAW8</accession>
<dbReference type="KEGG" id="nir:NSED_02110"/>